<reference evidence="1 2" key="1">
    <citation type="submission" date="2019-04" db="EMBL/GenBank/DDBJ databases">
        <title>A reverse ecology approach based on a biological definition of microbial populations.</title>
        <authorList>
            <person name="Arevalo P."/>
            <person name="Vaninsberghe D."/>
            <person name="Elsherbini J."/>
            <person name="Gore J."/>
            <person name="Polz M."/>
        </authorList>
    </citation>
    <scope>NUCLEOTIDE SEQUENCE [LARGE SCALE GENOMIC DNA]</scope>
    <source>
        <strain evidence="1 2">10N.222.48.A1</strain>
    </source>
</reference>
<accession>A0A4V5RNU5</accession>
<dbReference type="Pfam" id="PF04403">
    <property type="entry name" value="PqiA"/>
    <property type="match status" value="1"/>
</dbReference>
<dbReference type="Proteomes" id="UP000305840">
    <property type="component" value="Unassembled WGS sequence"/>
</dbReference>
<comment type="caution">
    <text evidence="1">The sequence shown here is derived from an EMBL/GenBank/DDBJ whole genome shotgun (WGS) entry which is preliminary data.</text>
</comment>
<sequence length="41" mass="4479">GYGAVAFGVVVVMTMLAAESLDPRLIWDNHTSKDESVNEQQ</sequence>
<dbReference type="EMBL" id="SYVO01000078">
    <property type="protein sequence ID" value="TKG04639.1"/>
    <property type="molecule type" value="Genomic_DNA"/>
</dbReference>
<gene>
    <name evidence="1" type="ORF">FCV91_19515</name>
</gene>
<protein>
    <submittedName>
        <fullName evidence="1">Paraquat-inducible membrane protein A</fullName>
    </submittedName>
</protein>
<name>A0A4V5RNU5_9VIBR</name>
<evidence type="ECO:0000313" key="2">
    <source>
        <dbReference type="Proteomes" id="UP000305840"/>
    </source>
</evidence>
<organism evidence="1 2">
    <name type="scientific">Vibrio lentus</name>
    <dbReference type="NCBI Taxonomy" id="136468"/>
    <lineage>
        <taxon>Bacteria</taxon>
        <taxon>Pseudomonadati</taxon>
        <taxon>Pseudomonadota</taxon>
        <taxon>Gammaproteobacteria</taxon>
        <taxon>Vibrionales</taxon>
        <taxon>Vibrionaceae</taxon>
        <taxon>Vibrio</taxon>
    </lineage>
</organism>
<feature type="non-terminal residue" evidence="1">
    <location>
        <position position="1"/>
    </location>
</feature>
<dbReference type="RefSeq" id="WP_170968687.1">
    <property type="nucleotide sequence ID" value="NZ_SYVO01000078.1"/>
</dbReference>
<dbReference type="InterPro" id="IPR007498">
    <property type="entry name" value="PqiA-like"/>
</dbReference>
<proteinExistence type="predicted"/>
<dbReference type="AlphaFoldDB" id="A0A4V5RNU5"/>
<evidence type="ECO:0000313" key="1">
    <source>
        <dbReference type="EMBL" id="TKG04639.1"/>
    </source>
</evidence>